<accession>A0A4S3KM68</accession>
<dbReference type="Proteomes" id="UP000306317">
    <property type="component" value="Unassembled WGS sequence"/>
</dbReference>
<proteinExistence type="predicted"/>
<keyword evidence="1" id="KW-0732">Signal</keyword>
<protein>
    <recommendedName>
        <fullName evidence="4">Conjugal transfer protein TrbM</fullName>
    </recommendedName>
</protein>
<feature type="chain" id="PRO_5020603047" description="Conjugal transfer protein TrbM" evidence="1">
    <location>
        <begin position="26"/>
        <end position="107"/>
    </location>
</feature>
<sequence>MKPTMLLATLTMGIATLLTIAPARAQSIDPCAVYTCMAGMSGDGATGGAACAPATTFFFSLVVFDPYFDAPATSQLRRRYLMTCPGANTGTNAAILNAIIAEWGTVP</sequence>
<dbReference type="OrthoDB" id="6008626at2"/>
<evidence type="ECO:0000313" key="3">
    <source>
        <dbReference type="Proteomes" id="UP000306317"/>
    </source>
</evidence>
<evidence type="ECO:0000313" key="2">
    <source>
        <dbReference type="EMBL" id="THD09987.1"/>
    </source>
</evidence>
<evidence type="ECO:0000256" key="1">
    <source>
        <dbReference type="SAM" id="SignalP"/>
    </source>
</evidence>
<dbReference type="AlphaFoldDB" id="A0A4S3KM68"/>
<gene>
    <name evidence="2" type="ORF">B1991_00745</name>
</gene>
<evidence type="ECO:0008006" key="4">
    <source>
        <dbReference type="Google" id="ProtNLM"/>
    </source>
</evidence>
<dbReference type="EMBL" id="MWIO01000003">
    <property type="protein sequence ID" value="THD09987.1"/>
    <property type="molecule type" value="Genomic_DNA"/>
</dbReference>
<dbReference type="RefSeq" id="WP_136256791.1">
    <property type="nucleotide sequence ID" value="NZ_MWIO01000003.1"/>
</dbReference>
<organism evidence="2 3">
    <name type="scientific">Rhodanobacter lindaniclasticus</name>
    <dbReference type="NCBI Taxonomy" id="75310"/>
    <lineage>
        <taxon>Bacteria</taxon>
        <taxon>Pseudomonadati</taxon>
        <taxon>Pseudomonadota</taxon>
        <taxon>Gammaproteobacteria</taxon>
        <taxon>Lysobacterales</taxon>
        <taxon>Rhodanobacteraceae</taxon>
        <taxon>Rhodanobacter</taxon>
    </lineage>
</organism>
<name>A0A4S3KM68_9GAMM</name>
<keyword evidence="3" id="KW-1185">Reference proteome</keyword>
<reference evidence="2 3" key="1">
    <citation type="submission" date="2017-02" db="EMBL/GenBank/DDBJ databases">
        <title>Whole genome sequencing of Rhodanobacter lindaniclasticus DSM 17932.</title>
        <authorList>
            <person name="Kumar S."/>
            <person name="Patil P."/>
            <person name="Patil P.B."/>
        </authorList>
    </citation>
    <scope>NUCLEOTIDE SEQUENCE [LARGE SCALE GENOMIC DNA]</scope>
    <source>
        <strain evidence="2 3">DSM 17932</strain>
    </source>
</reference>
<feature type="signal peptide" evidence="1">
    <location>
        <begin position="1"/>
        <end position="25"/>
    </location>
</feature>
<comment type="caution">
    <text evidence="2">The sequence shown here is derived from an EMBL/GenBank/DDBJ whole genome shotgun (WGS) entry which is preliminary data.</text>
</comment>